<keyword evidence="2" id="KW-1185">Reference proteome</keyword>
<dbReference type="Proteomes" id="UP001057402">
    <property type="component" value="Chromosome 9"/>
</dbReference>
<evidence type="ECO:0000313" key="2">
    <source>
        <dbReference type="Proteomes" id="UP001057402"/>
    </source>
</evidence>
<organism evidence="1 2">
    <name type="scientific">Melastoma candidum</name>
    <dbReference type="NCBI Taxonomy" id="119954"/>
    <lineage>
        <taxon>Eukaryota</taxon>
        <taxon>Viridiplantae</taxon>
        <taxon>Streptophyta</taxon>
        <taxon>Embryophyta</taxon>
        <taxon>Tracheophyta</taxon>
        <taxon>Spermatophyta</taxon>
        <taxon>Magnoliopsida</taxon>
        <taxon>eudicotyledons</taxon>
        <taxon>Gunneridae</taxon>
        <taxon>Pentapetalae</taxon>
        <taxon>rosids</taxon>
        <taxon>malvids</taxon>
        <taxon>Myrtales</taxon>
        <taxon>Melastomataceae</taxon>
        <taxon>Melastomatoideae</taxon>
        <taxon>Melastomateae</taxon>
        <taxon>Melastoma</taxon>
    </lineage>
</organism>
<comment type="caution">
    <text evidence="1">The sequence shown here is derived from an EMBL/GenBank/DDBJ whole genome shotgun (WGS) entry which is preliminary data.</text>
</comment>
<accession>A0ACB9MMX1</accession>
<proteinExistence type="predicted"/>
<sequence length="404" mass="45782">MLSLRPARRFYRTVSSAAIVSSSANCPAVKSSSPVKKFKPVEEPALVKLKSERDPEKLFELFKEHSHNRLVIENRVAFEDTVCRLKGAGRFDLIEHLLEHQKSLPQGRREGFIVRIIMLYGKVGMVNHAVDTFYNMHVYGCRRTVKSLNATLSVLMQTRDLGAIEALLAEGMSKFGILFDVISVNIVTKGLCEMLLLDKACALASEMEKMGILPDIITYTTLMTAFYKSNRCEVGNGFWNLMVHKGCLPNIVAFNARIQYLVNRRRPWDANRLAALMKKVGISPDEITYNLVIKGFCISGNLEMAKRVYSALHGNGLRPNEKIYQTMIHYLCVNGDYDVAYTMCKDSMKKNWFPSVDTIRTLLEGLQMSGQTGKANMIMILVRKRKPAFLQKQMDAFRCILSKK</sequence>
<dbReference type="EMBL" id="CM042888">
    <property type="protein sequence ID" value="KAI4324714.1"/>
    <property type="molecule type" value="Genomic_DNA"/>
</dbReference>
<evidence type="ECO:0000313" key="1">
    <source>
        <dbReference type="EMBL" id="KAI4324714.1"/>
    </source>
</evidence>
<protein>
    <submittedName>
        <fullName evidence="1">Uncharacterized protein</fullName>
    </submittedName>
</protein>
<reference evidence="2" key="1">
    <citation type="journal article" date="2023" name="Front. Plant Sci.">
        <title>Chromosomal-level genome assembly of Melastoma candidum provides insights into trichome evolution.</title>
        <authorList>
            <person name="Zhong Y."/>
            <person name="Wu W."/>
            <person name="Sun C."/>
            <person name="Zou P."/>
            <person name="Liu Y."/>
            <person name="Dai S."/>
            <person name="Zhou R."/>
        </authorList>
    </citation>
    <scope>NUCLEOTIDE SEQUENCE [LARGE SCALE GENOMIC DNA]</scope>
</reference>
<name>A0ACB9MMX1_9MYRT</name>
<gene>
    <name evidence="1" type="ORF">MLD38_030174</name>
</gene>